<name>A0A9X2WBN4_9GAMM</name>
<dbReference type="Proteomes" id="UP001147830">
    <property type="component" value="Unassembled WGS sequence"/>
</dbReference>
<keyword evidence="2" id="KW-1185">Reference proteome</keyword>
<comment type="caution">
    <text evidence="1">The sequence shown here is derived from an EMBL/GenBank/DDBJ whole genome shotgun (WGS) entry which is preliminary data.</text>
</comment>
<sequence length="159" mass="17703">MSVSVQQIALSLRTTIEAALTRFNLPDSEAAVRLLLMIAAHESGGFMYCRQKGGPALGLFQMEPATYEFCRDYLARTGRFMAVPMNYPASRLVTDLILAAGMARVYLYTIPEPLPDADDLQGLAEYAKKYWNTEAGAATAEQYLKAFKQHVWGDEHESD</sequence>
<dbReference type="EMBL" id="JAOANI010000002">
    <property type="protein sequence ID" value="MCT7357532.1"/>
    <property type="molecule type" value="Genomic_DNA"/>
</dbReference>
<dbReference type="RefSeq" id="WP_260974465.1">
    <property type="nucleotide sequence ID" value="NZ_JAOANI010000002.1"/>
</dbReference>
<evidence type="ECO:0000313" key="1">
    <source>
        <dbReference type="EMBL" id="MCT7357532.1"/>
    </source>
</evidence>
<organism evidence="1 2">
    <name type="scientific">Thalassolituus pacificus</name>
    <dbReference type="NCBI Taxonomy" id="2975440"/>
    <lineage>
        <taxon>Bacteria</taxon>
        <taxon>Pseudomonadati</taxon>
        <taxon>Pseudomonadota</taxon>
        <taxon>Gammaproteobacteria</taxon>
        <taxon>Oceanospirillales</taxon>
        <taxon>Oceanospirillaceae</taxon>
        <taxon>Thalassolituus</taxon>
    </lineage>
</organism>
<reference evidence="1" key="1">
    <citation type="journal article" date="2022" name="Front. Microbiol.">
        <title>Genome-based taxonomic rearrangement of Oceanobacter-related bacteria including the description of Thalassolituus hydrocarbonoclasticus sp. nov. and Thalassolituus pacificus sp. nov. and emended description of the genus Thalassolituus.</title>
        <authorList>
            <person name="Dong C."/>
            <person name="Wei L."/>
            <person name="Wang J."/>
            <person name="Lai Q."/>
            <person name="Huang Z."/>
            <person name="Shao Z."/>
        </authorList>
    </citation>
    <scope>NUCLEOTIDE SEQUENCE</scope>
    <source>
        <strain evidence="1">59MF3M-4</strain>
    </source>
</reference>
<proteinExistence type="predicted"/>
<protein>
    <recommendedName>
        <fullName evidence="3">Transglycosylase SLT domain-containing protein</fullName>
    </recommendedName>
</protein>
<evidence type="ECO:0000313" key="2">
    <source>
        <dbReference type="Proteomes" id="UP001147830"/>
    </source>
</evidence>
<reference evidence="1" key="2">
    <citation type="submission" date="2022-08" db="EMBL/GenBank/DDBJ databases">
        <authorList>
            <person name="Dong C."/>
        </authorList>
    </citation>
    <scope>NUCLEOTIDE SEQUENCE</scope>
    <source>
        <strain evidence="1">59MF3M-4</strain>
    </source>
</reference>
<evidence type="ECO:0008006" key="3">
    <source>
        <dbReference type="Google" id="ProtNLM"/>
    </source>
</evidence>
<dbReference type="AlphaFoldDB" id="A0A9X2WBN4"/>
<gene>
    <name evidence="1" type="ORF">NYR02_00660</name>
</gene>
<accession>A0A9X2WBN4</accession>